<dbReference type="InterPro" id="IPR011330">
    <property type="entry name" value="Glyco_hydro/deAcase_b/a-brl"/>
</dbReference>
<dbReference type="PANTHER" id="PTHR46471">
    <property type="entry name" value="CHITIN DEACETYLASE"/>
    <property type="match status" value="1"/>
</dbReference>
<comment type="caution">
    <text evidence="8">The sequence shown here is derived from an EMBL/GenBank/DDBJ whole genome shotgun (WGS) entry which is preliminary data.</text>
</comment>
<evidence type="ECO:0000256" key="4">
    <source>
        <dbReference type="ARBA" id="ARBA00022801"/>
    </source>
</evidence>
<sequence>MAEKSEKQPMQRKNKILIAVIALLVVAGVVLGVVFGLKSKNATNDQDKKSDSVKEDSKPTDNSGNNTVTPPPPKVNGTMINGVLFPYYVLDGPTPAPVTTVGTVYSNCKVPNTFSISFDDGPSQYTTALLDLLDKEGIKVTFFVNGNNDGCIYEKQEIVKRAYKSGHQIASHTWSHPSLLTLTPEKITEEMTKLETALKDILGVVPRYMRPPFGDGGLGTNPAGDKKVQDTLRGLNYVITTWDIASGDANIDSHAPPYKLSDAALLAAQQKEYNVGISGSPKGAPHMALQHDTYERTVSLITPWAIKMVKELGYKIVPVGECLGDDPRNWYKSIEAPAATAPTKCVP</sequence>
<evidence type="ECO:0000313" key="8">
    <source>
        <dbReference type="EMBL" id="KAG0265055.1"/>
    </source>
</evidence>
<dbReference type="SUPFAM" id="SSF88713">
    <property type="entry name" value="Glycoside hydrolase/deacetylase"/>
    <property type="match status" value="1"/>
</dbReference>
<keyword evidence="9" id="KW-1185">Reference proteome</keyword>
<evidence type="ECO:0000256" key="6">
    <source>
        <dbReference type="SAM" id="MobiDB-lite"/>
    </source>
</evidence>
<dbReference type="OrthoDB" id="407355at2759"/>
<dbReference type="PROSITE" id="PS51677">
    <property type="entry name" value="NODB"/>
    <property type="match status" value="1"/>
</dbReference>
<dbReference type="Gene3D" id="3.20.20.370">
    <property type="entry name" value="Glycoside hydrolase/deacetylase"/>
    <property type="match status" value="1"/>
</dbReference>
<keyword evidence="4" id="KW-0378">Hydrolase</keyword>
<dbReference type="PANTHER" id="PTHR46471:SF9">
    <property type="entry name" value="CHITIN DEACETYLASE"/>
    <property type="match status" value="1"/>
</dbReference>
<keyword evidence="3" id="KW-0732">Signal</keyword>
<dbReference type="Proteomes" id="UP000807716">
    <property type="component" value="Unassembled WGS sequence"/>
</dbReference>
<gene>
    <name evidence="8" type="primary">D25_1</name>
    <name evidence="8" type="ORF">DFQ27_000850</name>
</gene>
<dbReference type="InterPro" id="IPR002509">
    <property type="entry name" value="NODB_dom"/>
</dbReference>
<feature type="region of interest" description="Disordered" evidence="6">
    <location>
        <begin position="43"/>
        <end position="75"/>
    </location>
</feature>
<proteinExistence type="predicted"/>
<dbReference type="EMBL" id="JAAAJB010000124">
    <property type="protein sequence ID" value="KAG0265055.1"/>
    <property type="molecule type" value="Genomic_DNA"/>
</dbReference>
<protein>
    <submittedName>
        <fullName evidence="8">Carbohydrate esterase 4 protein</fullName>
    </submittedName>
</protein>
<dbReference type="CDD" id="cd10951">
    <property type="entry name" value="CE4_ClCDA_like"/>
    <property type="match status" value="1"/>
</dbReference>
<keyword evidence="2" id="KW-0479">Metal-binding</keyword>
<evidence type="ECO:0000256" key="3">
    <source>
        <dbReference type="ARBA" id="ARBA00022729"/>
    </source>
</evidence>
<accession>A0A9P6U9J6</accession>
<feature type="compositionally biased region" description="Basic and acidic residues" evidence="6">
    <location>
        <begin position="45"/>
        <end position="59"/>
    </location>
</feature>
<evidence type="ECO:0000313" key="9">
    <source>
        <dbReference type="Proteomes" id="UP000807716"/>
    </source>
</evidence>
<keyword evidence="5" id="KW-0119">Carbohydrate metabolism</keyword>
<dbReference type="GO" id="GO:0005975">
    <property type="term" value="P:carbohydrate metabolic process"/>
    <property type="evidence" value="ECO:0007669"/>
    <property type="project" value="InterPro"/>
</dbReference>
<name>A0A9P6U9J6_9FUNG</name>
<organism evidence="8 9">
    <name type="scientific">Actinomortierella ambigua</name>
    <dbReference type="NCBI Taxonomy" id="1343610"/>
    <lineage>
        <taxon>Eukaryota</taxon>
        <taxon>Fungi</taxon>
        <taxon>Fungi incertae sedis</taxon>
        <taxon>Mucoromycota</taxon>
        <taxon>Mortierellomycotina</taxon>
        <taxon>Mortierellomycetes</taxon>
        <taxon>Mortierellales</taxon>
        <taxon>Mortierellaceae</taxon>
        <taxon>Actinomortierella</taxon>
    </lineage>
</organism>
<dbReference type="GO" id="GO:0016810">
    <property type="term" value="F:hydrolase activity, acting on carbon-nitrogen (but not peptide) bonds"/>
    <property type="evidence" value="ECO:0007669"/>
    <property type="project" value="InterPro"/>
</dbReference>
<reference evidence="8" key="1">
    <citation type="journal article" date="2020" name="Fungal Divers.">
        <title>Resolving the Mortierellaceae phylogeny through synthesis of multi-gene phylogenetics and phylogenomics.</title>
        <authorList>
            <person name="Vandepol N."/>
            <person name="Liber J."/>
            <person name="Desiro A."/>
            <person name="Na H."/>
            <person name="Kennedy M."/>
            <person name="Barry K."/>
            <person name="Grigoriev I.V."/>
            <person name="Miller A.N."/>
            <person name="O'Donnell K."/>
            <person name="Stajich J.E."/>
            <person name="Bonito G."/>
        </authorList>
    </citation>
    <scope>NUCLEOTIDE SEQUENCE</scope>
    <source>
        <strain evidence="8">BC1065</strain>
    </source>
</reference>
<feature type="domain" description="NodB homology" evidence="7">
    <location>
        <begin position="112"/>
        <end position="317"/>
    </location>
</feature>
<comment type="cofactor">
    <cofactor evidence="1">
        <name>Co(2+)</name>
        <dbReference type="ChEBI" id="CHEBI:48828"/>
    </cofactor>
</comment>
<evidence type="ECO:0000256" key="2">
    <source>
        <dbReference type="ARBA" id="ARBA00022723"/>
    </source>
</evidence>
<dbReference type="GO" id="GO:0046872">
    <property type="term" value="F:metal ion binding"/>
    <property type="evidence" value="ECO:0007669"/>
    <property type="project" value="UniProtKB-KW"/>
</dbReference>
<evidence type="ECO:0000256" key="5">
    <source>
        <dbReference type="ARBA" id="ARBA00023277"/>
    </source>
</evidence>
<dbReference type="Pfam" id="PF01522">
    <property type="entry name" value="Polysacc_deac_1"/>
    <property type="match status" value="1"/>
</dbReference>
<evidence type="ECO:0000259" key="7">
    <source>
        <dbReference type="PROSITE" id="PS51677"/>
    </source>
</evidence>
<evidence type="ECO:0000256" key="1">
    <source>
        <dbReference type="ARBA" id="ARBA00001941"/>
    </source>
</evidence>
<dbReference type="AlphaFoldDB" id="A0A9P6U9J6"/>